<protein>
    <submittedName>
        <fullName evidence="1">Uncharacterized protein</fullName>
    </submittedName>
</protein>
<proteinExistence type="predicted"/>
<organism evidence="1">
    <name type="scientific">Tanacetum cinerariifolium</name>
    <name type="common">Dalmatian daisy</name>
    <name type="synonym">Chrysanthemum cinerariifolium</name>
    <dbReference type="NCBI Taxonomy" id="118510"/>
    <lineage>
        <taxon>Eukaryota</taxon>
        <taxon>Viridiplantae</taxon>
        <taxon>Streptophyta</taxon>
        <taxon>Embryophyta</taxon>
        <taxon>Tracheophyta</taxon>
        <taxon>Spermatophyta</taxon>
        <taxon>Magnoliopsida</taxon>
        <taxon>eudicotyledons</taxon>
        <taxon>Gunneridae</taxon>
        <taxon>Pentapetalae</taxon>
        <taxon>asterids</taxon>
        <taxon>campanulids</taxon>
        <taxon>Asterales</taxon>
        <taxon>Asteraceae</taxon>
        <taxon>Asteroideae</taxon>
        <taxon>Anthemideae</taxon>
        <taxon>Anthemidinae</taxon>
        <taxon>Tanacetum</taxon>
    </lineage>
</organism>
<accession>A0A6L2KBG1</accession>
<dbReference type="EMBL" id="BKCJ010002179">
    <property type="protein sequence ID" value="GEU46803.1"/>
    <property type="molecule type" value="Genomic_DNA"/>
</dbReference>
<reference evidence="1" key="1">
    <citation type="journal article" date="2019" name="Sci. Rep.">
        <title>Draft genome of Tanacetum cinerariifolium, the natural source of mosquito coil.</title>
        <authorList>
            <person name="Yamashiro T."/>
            <person name="Shiraishi A."/>
            <person name="Satake H."/>
            <person name="Nakayama K."/>
        </authorList>
    </citation>
    <scope>NUCLEOTIDE SEQUENCE</scope>
</reference>
<dbReference type="AlphaFoldDB" id="A0A6L2KBG1"/>
<evidence type="ECO:0000313" key="1">
    <source>
        <dbReference type="EMBL" id="GEU46803.1"/>
    </source>
</evidence>
<comment type="caution">
    <text evidence="1">The sequence shown here is derived from an EMBL/GenBank/DDBJ whole genome shotgun (WGS) entry which is preliminary data.</text>
</comment>
<gene>
    <name evidence="1" type="ORF">Tci_018781</name>
</gene>
<sequence length="123" mass="14944">MTYVPFLPLFVEFKKNDFRVVEGRKKSTISRLPLKMVVKEIVSRLLEEEGLSHFGKEGIWNGGLSKTLIKKKRDLREMKMVIKKRLVEKEKRSWGEMIHHHFHQSWHQVEVMRKDDLEWWRRS</sequence>
<name>A0A6L2KBG1_TANCI</name>